<dbReference type="EMBL" id="BX548175">
    <property type="protein sequence ID" value="CAE20463.1"/>
    <property type="molecule type" value="Genomic_DNA"/>
</dbReference>
<evidence type="ECO:0000256" key="1">
    <source>
        <dbReference type="SAM" id="Phobius"/>
    </source>
</evidence>
<evidence type="ECO:0000313" key="3">
    <source>
        <dbReference type="Proteomes" id="UP000001423"/>
    </source>
</evidence>
<protein>
    <submittedName>
        <fullName evidence="2">Uncharacterized protein</fullName>
    </submittedName>
</protein>
<proteinExistence type="predicted"/>
<reference evidence="2 3" key="1">
    <citation type="journal article" date="2003" name="Nature">
        <title>Genome divergence in two Prochlorococcus ecotypes reflects oceanic niche differentiation.</title>
        <authorList>
            <person name="Rocap G."/>
            <person name="Larimer F.W."/>
            <person name="Lamerdin J.E."/>
            <person name="Malfatti S."/>
            <person name="Chain P."/>
            <person name="Ahlgren N.A."/>
            <person name="Arellano A."/>
            <person name="Coleman M."/>
            <person name="Hauser L."/>
            <person name="Hess W.R."/>
            <person name="Johnson Z.I."/>
            <person name="Land M.L."/>
            <person name="Lindell D."/>
            <person name="Post A.F."/>
            <person name="Regala W."/>
            <person name="Shah M."/>
            <person name="Shaw S.L."/>
            <person name="Steglich C."/>
            <person name="Sullivan M.B."/>
            <person name="Ting C.S."/>
            <person name="Tolonen A."/>
            <person name="Webb E.A."/>
            <person name="Zinser E.R."/>
            <person name="Chisholm S.W."/>
        </authorList>
    </citation>
    <scope>NUCLEOTIDE SEQUENCE [LARGE SCALE GENOMIC DNA]</scope>
    <source>
        <strain evidence="3">MIT 9313</strain>
    </source>
</reference>
<keyword evidence="1" id="KW-1133">Transmembrane helix</keyword>
<organism evidence="2 3">
    <name type="scientific">Prochlorococcus marinus (strain MIT 9313)</name>
    <dbReference type="NCBI Taxonomy" id="74547"/>
    <lineage>
        <taxon>Bacteria</taxon>
        <taxon>Bacillati</taxon>
        <taxon>Cyanobacteriota</taxon>
        <taxon>Cyanophyceae</taxon>
        <taxon>Synechococcales</taxon>
        <taxon>Prochlorococcaceae</taxon>
        <taxon>Prochlorococcus</taxon>
    </lineage>
</organism>
<dbReference type="HOGENOM" id="CLU_2684870_0_0_3"/>
<keyword evidence="1" id="KW-0812">Transmembrane</keyword>
<name>Q7V8P7_PROMM</name>
<gene>
    <name evidence="2" type="ordered locus">PMT_0288</name>
</gene>
<dbReference type="eggNOG" id="COG0658">
    <property type="taxonomic scope" value="Bacteria"/>
</dbReference>
<keyword evidence="1" id="KW-0472">Membrane</keyword>
<evidence type="ECO:0000313" key="2">
    <source>
        <dbReference type="EMBL" id="CAE20463.1"/>
    </source>
</evidence>
<feature type="transmembrane region" description="Helical" evidence="1">
    <location>
        <begin position="37"/>
        <end position="56"/>
    </location>
</feature>
<dbReference type="Proteomes" id="UP000001423">
    <property type="component" value="Chromosome"/>
</dbReference>
<accession>Q7V8P7</accession>
<dbReference type="AlphaFoldDB" id="Q7V8P7"/>
<sequence length="74" mass="7920">MLGAQPFPSQAMVVVAVGLLITARFCLIRLGMTQSRATALALMLPLLLAWACWWGQPRPGPLDPVRLLASAGSF</sequence>
<dbReference type="KEGG" id="pmt:PMT_0288"/>
<feature type="transmembrane region" description="Helical" evidence="1">
    <location>
        <begin position="12"/>
        <end position="30"/>
    </location>
</feature>
<keyword evidence="3" id="KW-1185">Reference proteome</keyword>